<gene>
    <name evidence="8" type="ORF">EZ444_14160</name>
</gene>
<dbReference type="PROSITE" id="PS51257">
    <property type="entry name" value="PROKAR_LIPOPROTEIN"/>
    <property type="match status" value="1"/>
</dbReference>
<feature type="domain" description="SusD-like N-terminal" evidence="7">
    <location>
        <begin position="20"/>
        <end position="217"/>
    </location>
</feature>
<evidence type="ECO:0000256" key="1">
    <source>
        <dbReference type="ARBA" id="ARBA00004442"/>
    </source>
</evidence>
<accession>A0A4R0N6Q9</accession>
<dbReference type="InterPro" id="IPR012944">
    <property type="entry name" value="SusD_RagB_dom"/>
</dbReference>
<dbReference type="EMBL" id="SJSM01000008">
    <property type="protein sequence ID" value="TCC95759.1"/>
    <property type="molecule type" value="Genomic_DNA"/>
</dbReference>
<sequence length="667" mass="71791">MKHIFIIAILISLGFSSCKKFLNTEPTDSLTEKEYYNTEAKLISALAGVYQPLGTAGIYGDNMFDQLGAATDEGFYARSGQSTGVMVYNFDYTNAELNSFWSQLYQGIERANILIKNINVASIDETKRNAILGEAYFMRGYYHFLLVSNFGDVPLKTEPTPSVTDVFVTRTPVKQVYAQILADMELAEGKVFSSDQLGFSGRVSKTVVEGILARVCLTMAGFPLQDQSKYAAALKWATLVKESGSHSLNSSYSQVFINAHQDRYDVKESMWEVENKGNGSDGYGNANRLGNTNGIVATADNIVATIGYSYGFINTTAKLYNYYSAGDLRRDWAIGAYTYGFNTATNTVYKNYFTATNLYGRNAGKWRREYETTAVKGKNITPINFPILRYSDVLLMLAEAEFHVNGATPIAYDALNQVRRRGFGLNPQTPVTSISVVSGLTLATAGNTGYLTAGVNNIPVTITGGGGVDAAGEALVVYSATAATAKVTALALTKPGKGYTSAPTVTIGSAWTANTAYMVGTQVFNGNNLYTITTAGTSTTTGPTQASGASSAAVTGAVFTYAGARATATATIATSVVDLAGLTDFQQAIEDERARELCYETLRRPDLIRWGKWVKTMNDLGLDMKANAGGNSYGGLAGSSITDRNVLFPIPSSEISVNKNMTQNPGW</sequence>
<dbReference type="OrthoDB" id="5694214at2"/>
<evidence type="ECO:0000256" key="4">
    <source>
        <dbReference type="ARBA" id="ARBA00023136"/>
    </source>
</evidence>
<feature type="domain" description="RagB/SusD" evidence="6">
    <location>
        <begin position="581"/>
        <end position="667"/>
    </location>
</feature>
<comment type="similarity">
    <text evidence="2">Belongs to the SusD family.</text>
</comment>
<keyword evidence="3" id="KW-0732">Signal</keyword>
<evidence type="ECO:0000259" key="7">
    <source>
        <dbReference type="Pfam" id="PF14322"/>
    </source>
</evidence>
<dbReference type="Pfam" id="PF07980">
    <property type="entry name" value="SusD_RagB"/>
    <property type="match status" value="2"/>
</dbReference>
<dbReference type="RefSeq" id="WP_131609832.1">
    <property type="nucleotide sequence ID" value="NZ_SJSM01000008.1"/>
</dbReference>
<evidence type="ECO:0000256" key="2">
    <source>
        <dbReference type="ARBA" id="ARBA00006275"/>
    </source>
</evidence>
<keyword evidence="5" id="KW-0998">Cell outer membrane</keyword>
<dbReference type="GO" id="GO:0009279">
    <property type="term" value="C:cell outer membrane"/>
    <property type="evidence" value="ECO:0007669"/>
    <property type="project" value="UniProtKB-SubCell"/>
</dbReference>
<reference evidence="8 9" key="1">
    <citation type="submission" date="2019-02" db="EMBL/GenBank/DDBJ databases">
        <title>Pedobacter sp. RP-3-8 sp. nov., isolated from Arctic soil.</title>
        <authorList>
            <person name="Dahal R.H."/>
        </authorList>
    </citation>
    <scope>NUCLEOTIDE SEQUENCE [LARGE SCALE GENOMIC DNA]</scope>
    <source>
        <strain evidence="8 9">RP-3-8</strain>
    </source>
</reference>
<feature type="domain" description="RagB/SusD" evidence="6">
    <location>
        <begin position="324"/>
        <end position="421"/>
    </location>
</feature>
<organism evidence="8 9">
    <name type="scientific">Pedobacter hiemivivus</name>
    <dbReference type="NCBI Taxonomy" id="2530454"/>
    <lineage>
        <taxon>Bacteria</taxon>
        <taxon>Pseudomonadati</taxon>
        <taxon>Bacteroidota</taxon>
        <taxon>Sphingobacteriia</taxon>
        <taxon>Sphingobacteriales</taxon>
        <taxon>Sphingobacteriaceae</taxon>
        <taxon>Pedobacter</taxon>
    </lineage>
</organism>
<evidence type="ECO:0000313" key="8">
    <source>
        <dbReference type="EMBL" id="TCC95759.1"/>
    </source>
</evidence>
<comment type="subcellular location">
    <subcellularLocation>
        <location evidence="1">Cell outer membrane</location>
    </subcellularLocation>
</comment>
<keyword evidence="9" id="KW-1185">Reference proteome</keyword>
<dbReference type="Pfam" id="PF14322">
    <property type="entry name" value="SusD-like_3"/>
    <property type="match status" value="1"/>
</dbReference>
<dbReference type="InterPro" id="IPR011990">
    <property type="entry name" value="TPR-like_helical_dom_sf"/>
</dbReference>
<keyword evidence="4" id="KW-0472">Membrane</keyword>
<evidence type="ECO:0000256" key="3">
    <source>
        <dbReference type="ARBA" id="ARBA00022729"/>
    </source>
</evidence>
<evidence type="ECO:0000313" key="9">
    <source>
        <dbReference type="Proteomes" id="UP000291117"/>
    </source>
</evidence>
<dbReference type="CDD" id="cd08977">
    <property type="entry name" value="SusD"/>
    <property type="match status" value="1"/>
</dbReference>
<dbReference type="AlphaFoldDB" id="A0A4R0N6Q9"/>
<name>A0A4R0N6Q9_9SPHI</name>
<comment type="caution">
    <text evidence="8">The sequence shown here is derived from an EMBL/GenBank/DDBJ whole genome shotgun (WGS) entry which is preliminary data.</text>
</comment>
<proteinExistence type="inferred from homology"/>
<dbReference type="InterPro" id="IPR033985">
    <property type="entry name" value="SusD-like_N"/>
</dbReference>
<protein>
    <submittedName>
        <fullName evidence="8">RagB/SusD family nutrient uptake outer membrane protein</fullName>
    </submittedName>
</protein>
<dbReference type="SUPFAM" id="SSF48452">
    <property type="entry name" value="TPR-like"/>
    <property type="match status" value="1"/>
</dbReference>
<dbReference type="Proteomes" id="UP000291117">
    <property type="component" value="Unassembled WGS sequence"/>
</dbReference>
<evidence type="ECO:0000259" key="6">
    <source>
        <dbReference type="Pfam" id="PF07980"/>
    </source>
</evidence>
<evidence type="ECO:0000256" key="5">
    <source>
        <dbReference type="ARBA" id="ARBA00023237"/>
    </source>
</evidence>
<dbReference type="Gene3D" id="1.25.40.390">
    <property type="match status" value="2"/>
</dbReference>